<keyword evidence="2" id="KW-1185">Reference proteome</keyword>
<reference evidence="1" key="4">
    <citation type="submission" date="2019-03" db="UniProtKB">
        <authorList>
            <consortium name="EnsemblPlants"/>
        </authorList>
    </citation>
    <scope>IDENTIFICATION</scope>
</reference>
<evidence type="ECO:0000313" key="1">
    <source>
        <dbReference type="EnsemblPlants" id="AET7Gv21142300.1"/>
    </source>
</evidence>
<dbReference type="Proteomes" id="UP000015105">
    <property type="component" value="Chromosome 7D"/>
</dbReference>
<reference evidence="1" key="3">
    <citation type="journal article" date="2017" name="Nature">
        <title>Genome sequence of the progenitor of the wheat D genome Aegilops tauschii.</title>
        <authorList>
            <person name="Luo M.C."/>
            <person name="Gu Y.Q."/>
            <person name="Puiu D."/>
            <person name="Wang H."/>
            <person name="Twardziok S.O."/>
            <person name="Deal K.R."/>
            <person name="Huo N."/>
            <person name="Zhu T."/>
            <person name="Wang L."/>
            <person name="Wang Y."/>
            <person name="McGuire P.E."/>
            <person name="Liu S."/>
            <person name="Long H."/>
            <person name="Ramasamy R.K."/>
            <person name="Rodriguez J.C."/>
            <person name="Van S.L."/>
            <person name="Yuan L."/>
            <person name="Wang Z."/>
            <person name="Xia Z."/>
            <person name="Xiao L."/>
            <person name="Anderson O.D."/>
            <person name="Ouyang S."/>
            <person name="Liang Y."/>
            <person name="Zimin A.V."/>
            <person name="Pertea G."/>
            <person name="Qi P."/>
            <person name="Bennetzen J.L."/>
            <person name="Dai X."/>
            <person name="Dawson M.W."/>
            <person name="Muller H.G."/>
            <person name="Kugler K."/>
            <person name="Rivarola-Duarte L."/>
            <person name="Spannagl M."/>
            <person name="Mayer K.F.X."/>
            <person name="Lu F.H."/>
            <person name="Bevan M.W."/>
            <person name="Leroy P."/>
            <person name="Li P."/>
            <person name="You F.M."/>
            <person name="Sun Q."/>
            <person name="Liu Z."/>
            <person name="Lyons E."/>
            <person name="Wicker T."/>
            <person name="Salzberg S.L."/>
            <person name="Devos K.M."/>
            <person name="Dvorak J."/>
        </authorList>
    </citation>
    <scope>NUCLEOTIDE SEQUENCE [LARGE SCALE GENOMIC DNA]</scope>
    <source>
        <strain evidence="1">cv. AL8/78</strain>
    </source>
</reference>
<dbReference type="Gramene" id="AET7Gv21142300.1">
    <property type="protein sequence ID" value="AET7Gv21142300.1"/>
    <property type="gene ID" value="AET7Gv21142300"/>
</dbReference>
<dbReference type="EnsemblPlants" id="AET7Gv21142300.1">
    <property type="protein sequence ID" value="AET7Gv21142300.1"/>
    <property type="gene ID" value="AET7Gv21142300"/>
</dbReference>
<sequence length="120" mass="13145">TVDHWIPSTLCVLPWCLRCDHFGYLEKTAQVHCRYKNAAAVFLLLSGTVAGSIFGEGLHEDLHATTQAEHQVQGGFLLDIVISKGASVLKLLAGKDQALLVRWDALLVLDLCLHIVDRVG</sequence>
<dbReference type="AlphaFoldDB" id="A0A453SXW4"/>
<proteinExistence type="predicted"/>
<accession>A0A453SXW4</accession>
<organism evidence="1 2">
    <name type="scientific">Aegilops tauschii subsp. strangulata</name>
    <name type="common">Goatgrass</name>
    <dbReference type="NCBI Taxonomy" id="200361"/>
    <lineage>
        <taxon>Eukaryota</taxon>
        <taxon>Viridiplantae</taxon>
        <taxon>Streptophyta</taxon>
        <taxon>Embryophyta</taxon>
        <taxon>Tracheophyta</taxon>
        <taxon>Spermatophyta</taxon>
        <taxon>Magnoliopsida</taxon>
        <taxon>Liliopsida</taxon>
        <taxon>Poales</taxon>
        <taxon>Poaceae</taxon>
        <taxon>BOP clade</taxon>
        <taxon>Pooideae</taxon>
        <taxon>Triticodae</taxon>
        <taxon>Triticeae</taxon>
        <taxon>Triticinae</taxon>
        <taxon>Aegilops</taxon>
    </lineage>
</organism>
<reference evidence="2" key="2">
    <citation type="journal article" date="2017" name="Nat. Plants">
        <title>The Aegilops tauschii genome reveals multiple impacts of transposons.</title>
        <authorList>
            <person name="Zhao G."/>
            <person name="Zou C."/>
            <person name="Li K."/>
            <person name="Wang K."/>
            <person name="Li T."/>
            <person name="Gao L."/>
            <person name="Zhang X."/>
            <person name="Wang H."/>
            <person name="Yang Z."/>
            <person name="Liu X."/>
            <person name="Jiang W."/>
            <person name="Mao L."/>
            <person name="Kong X."/>
            <person name="Jiao Y."/>
            <person name="Jia J."/>
        </authorList>
    </citation>
    <scope>NUCLEOTIDE SEQUENCE [LARGE SCALE GENOMIC DNA]</scope>
    <source>
        <strain evidence="2">cv. AL8/78</strain>
    </source>
</reference>
<evidence type="ECO:0000313" key="2">
    <source>
        <dbReference type="Proteomes" id="UP000015105"/>
    </source>
</evidence>
<protein>
    <submittedName>
        <fullName evidence="1">Uncharacterized protein</fullName>
    </submittedName>
</protein>
<name>A0A453SXW4_AEGTS</name>
<reference evidence="2" key="1">
    <citation type="journal article" date="2014" name="Science">
        <title>Ancient hybridizations among the ancestral genomes of bread wheat.</title>
        <authorList>
            <consortium name="International Wheat Genome Sequencing Consortium,"/>
            <person name="Marcussen T."/>
            <person name="Sandve S.R."/>
            <person name="Heier L."/>
            <person name="Spannagl M."/>
            <person name="Pfeifer M."/>
            <person name="Jakobsen K.S."/>
            <person name="Wulff B.B."/>
            <person name="Steuernagel B."/>
            <person name="Mayer K.F."/>
            <person name="Olsen O.A."/>
        </authorList>
    </citation>
    <scope>NUCLEOTIDE SEQUENCE [LARGE SCALE GENOMIC DNA]</scope>
    <source>
        <strain evidence="2">cv. AL8/78</strain>
    </source>
</reference>
<reference evidence="1" key="5">
    <citation type="journal article" date="2021" name="G3 (Bethesda)">
        <title>Aegilops tauschii genome assembly Aet v5.0 features greater sequence contiguity and improved annotation.</title>
        <authorList>
            <person name="Wang L."/>
            <person name="Zhu T."/>
            <person name="Rodriguez J.C."/>
            <person name="Deal K.R."/>
            <person name="Dubcovsky J."/>
            <person name="McGuire P.E."/>
            <person name="Lux T."/>
            <person name="Spannagl M."/>
            <person name="Mayer K.F.X."/>
            <person name="Baldrich P."/>
            <person name="Meyers B.C."/>
            <person name="Huo N."/>
            <person name="Gu Y.Q."/>
            <person name="Zhou H."/>
            <person name="Devos K.M."/>
            <person name="Bennetzen J.L."/>
            <person name="Unver T."/>
            <person name="Budak H."/>
            <person name="Gulick P.J."/>
            <person name="Galiba G."/>
            <person name="Kalapos B."/>
            <person name="Nelson D.R."/>
            <person name="Li P."/>
            <person name="You F.M."/>
            <person name="Luo M.C."/>
            <person name="Dvorak J."/>
        </authorList>
    </citation>
    <scope>NUCLEOTIDE SEQUENCE [LARGE SCALE GENOMIC DNA]</scope>
    <source>
        <strain evidence="1">cv. AL8/78</strain>
    </source>
</reference>